<keyword evidence="2" id="KW-1185">Reference proteome</keyword>
<comment type="caution">
    <text evidence="1">The sequence shown here is derived from an EMBL/GenBank/DDBJ whole genome shotgun (WGS) entry which is preliminary data.</text>
</comment>
<dbReference type="EMBL" id="CATNWA010012953">
    <property type="protein sequence ID" value="CAI9564373.1"/>
    <property type="molecule type" value="Genomic_DNA"/>
</dbReference>
<proteinExistence type="predicted"/>
<name>A0ABN9CWL6_9NEOB</name>
<dbReference type="Proteomes" id="UP001162483">
    <property type="component" value="Unassembled WGS sequence"/>
</dbReference>
<evidence type="ECO:0000313" key="2">
    <source>
        <dbReference type="Proteomes" id="UP001162483"/>
    </source>
</evidence>
<sequence length="71" mass="7768">MDGLIAQVAYYHVWTACATSVGSRYRLMLPAVTLTLVKSVPPCHRIYTVAGRHVVKVHVRVKAGVPILLAI</sequence>
<accession>A0ABN9CWL6</accession>
<organism evidence="1 2">
    <name type="scientific">Staurois parvus</name>
    <dbReference type="NCBI Taxonomy" id="386267"/>
    <lineage>
        <taxon>Eukaryota</taxon>
        <taxon>Metazoa</taxon>
        <taxon>Chordata</taxon>
        <taxon>Craniata</taxon>
        <taxon>Vertebrata</taxon>
        <taxon>Euteleostomi</taxon>
        <taxon>Amphibia</taxon>
        <taxon>Batrachia</taxon>
        <taxon>Anura</taxon>
        <taxon>Neobatrachia</taxon>
        <taxon>Ranoidea</taxon>
        <taxon>Ranidae</taxon>
        <taxon>Staurois</taxon>
    </lineage>
</organism>
<reference evidence="1" key="1">
    <citation type="submission" date="2023-05" db="EMBL/GenBank/DDBJ databases">
        <authorList>
            <person name="Stuckert A."/>
        </authorList>
    </citation>
    <scope>NUCLEOTIDE SEQUENCE</scope>
</reference>
<evidence type="ECO:0000313" key="1">
    <source>
        <dbReference type="EMBL" id="CAI9564373.1"/>
    </source>
</evidence>
<evidence type="ECO:0008006" key="3">
    <source>
        <dbReference type="Google" id="ProtNLM"/>
    </source>
</evidence>
<protein>
    <recommendedName>
        <fullName evidence="3">Secreted protein</fullName>
    </recommendedName>
</protein>
<gene>
    <name evidence="1" type="ORF">SPARVUS_LOCUS5883086</name>
</gene>